<proteinExistence type="predicted"/>
<organism evidence="2 3">
    <name type="scientific">Labeo rohita</name>
    <name type="common">Indian major carp</name>
    <name type="synonym">Cyprinus rohita</name>
    <dbReference type="NCBI Taxonomy" id="84645"/>
    <lineage>
        <taxon>Eukaryota</taxon>
        <taxon>Metazoa</taxon>
        <taxon>Chordata</taxon>
        <taxon>Craniata</taxon>
        <taxon>Vertebrata</taxon>
        <taxon>Euteleostomi</taxon>
        <taxon>Actinopterygii</taxon>
        <taxon>Neopterygii</taxon>
        <taxon>Teleostei</taxon>
        <taxon>Ostariophysi</taxon>
        <taxon>Cypriniformes</taxon>
        <taxon>Cyprinidae</taxon>
        <taxon>Labeoninae</taxon>
        <taxon>Labeonini</taxon>
        <taxon>Labeo</taxon>
    </lineage>
</organism>
<keyword evidence="3" id="KW-1185">Reference proteome</keyword>
<accession>A0ABQ8L3I2</accession>
<feature type="compositionally biased region" description="Basic and acidic residues" evidence="1">
    <location>
        <begin position="15"/>
        <end position="25"/>
    </location>
</feature>
<reference evidence="2 3" key="1">
    <citation type="submission" date="2022-01" db="EMBL/GenBank/DDBJ databases">
        <title>A high-quality chromosome-level genome assembly of rohu carp, Labeo rohita.</title>
        <authorList>
            <person name="Arick M.A. II"/>
            <person name="Hsu C.-Y."/>
            <person name="Magbanua Z."/>
            <person name="Pechanova O."/>
            <person name="Grover C."/>
            <person name="Miller E."/>
            <person name="Thrash A."/>
            <person name="Ezzel L."/>
            <person name="Alam S."/>
            <person name="Benzie J."/>
            <person name="Hamilton M."/>
            <person name="Karsi A."/>
            <person name="Lawrence M.L."/>
            <person name="Peterson D.G."/>
        </authorList>
    </citation>
    <scope>NUCLEOTIDE SEQUENCE [LARGE SCALE GENOMIC DNA]</scope>
    <source>
        <strain evidence="3">BAU-BD-2019</strain>
        <tissue evidence="2">Blood</tissue>
    </source>
</reference>
<sequence length="532" mass="60276">MSSDYQRKWRRRRARVDALAEKDSSSESEGTVEPALVGEENPVMEDPTLDELHAVAGCSSSIVTAAENMSSVDEEYHYDISSSDTECEQLDETSQPIVETPSLHNDLASWATATNQTHKAINDLLHVLRCHGHTLPKVARTLLDTPQGVPIENKCNRQYIYYGIKRYLLEHLAKETLPGQVALSFNVDGVPLFKSSKMCFWPIPGQIQNRQPFIVALYYGSSKLSSVEDFLHDFLEELQQLIQNGVSCQNLIHTVTLKAIICDAQARSFLKCIKSHNSLHGCERCVAVAQKIEGRVVYLTKGPSEERRDDVFSHAGYPDHQKQISPLTKAGILCVKQFPLDYMHLLCLGAMKRMLIYLWRGPVTCRLSKAQREQVERNISQLKGALPAEFTRQPRSMEELDRWKATELRQFMLYTGPVVLKDVLPEDQYHHFLCLSVGMNILLEEADGKRESYLGYAHNILEHFVDNSVGFYGPTFPTYNIHSIKHLSDDATNFCSSLNHISCFPFENHLQVIKKTGEKWQTTSSASHEKTC</sequence>
<protein>
    <submittedName>
        <fullName evidence="2">2-isopropylmalate synthase</fullName>
    </submittedName>
</protein>
<dbReference type="PANTHER" id="PTHR33053:SF26">
    <property type="entry name" value="TRANSPOSASE DOMAIN-CONTAINING PROTEIN"/>
    <property type="match status" value="1"/>
</dbReference>
<dbReference type="PANTHER" id="PTHR33053">
    <property type="entry name" value="PROTEIN, PUTATIVE-RELATED"/>
    <property type="match status" value="1"/>
</dbReference>
<gene>
    <name evidence="2" type="ORF">H4Q32_028275</name>
</gene>
<evidence type="ECO:0000256" key="1">
    <source>
        <dbReference type="SAM" id="MobiDB-lite"/>
    </source>
</evidence>
<dbReference type="Proteomes" id="UP000830375">
    <property type="component" value="Unassembled WGS sequence"/>
</dbReference>
<dbReference type="EMBL" id="JACTAM010002285">
    <property type="protein sequence ID" value="KAI2645295.1"/>
    <property type="molecule type" value="Genomic_DNA"/>
</dbReference>
<feature type="region of interest" description="Disordered" evidence="1">
    <location>
        <begin position="1"/>
        <end position="41"/>
    </location>
</feature>
<evidence type="ECO:0000313" key="2">
    <source>
        <dbReference type="EMBL" id="KAI2645295.1"/>
    </source>
</evidence>
<evidence type="ECO:0000313" key="3">
    <source>
        <dbReference type="Proteomes" id="UP000830375"/>
    </source>
</evidence>
<comment type="caution">
    <text evidence="2">The sequence shown here is derived from an EMBL/GenBank/DDBJ whole genome shotgun (WGS) entry which is preliminary data.</text>
</comment>
<name>A0ABQ8L3I2_LABRO</name>